<gene>
    <name evidence="3" type="ORF">PVL29_017422</name>
</gene>
<feature type="domain" description="NB-ARC" evidence="2">
    <location>
        <begin position="39"/>
        <end position="102"/>
    </location>
</feature>
<dbReference type="AlphaFoldDB" id="A0AA38ZAE2"/>
<dbReference type="GO" id="GO:0006952">
    <property type="term" value="P:defense response"/>
    <property type="evidence" value="ECO:0007669"/>
    <property type="project" value="UniProtKB-KW"/>
</dbReference>
<proteinExistence type="predicted"/>
<organism evidence="3 4">
    <name type="scientific">Vitis rotundifolia</name>
    <name type="common">Muscadine grape</name>
    <dbReference type="NCBI Taxonomy" id="103349"/>
    <lineage>
        <taxon>Eukaryota</taxon>
        <taxon>Viridiplantae</taxon>
        <taxon>Streptophyta</taxon>
        <taxon>Embryophyta</taxon>
        <taxon>Tracheophyta</taxon>
        <taxon>Spermatophyta</taxon>
        <taxon>Magnoliopsida</taxon>
        <taxon>eudicotyledons</taxon>
        <taxon>Gunneridae</taxon>
        <taxon>Pentapetalae</taxon>
        <taxon>rosids</taxon>
        <taxon>Vitales</taxon>
        <taxon>Vitaceae</taxon>
        <taxon>Viteae</taxon>
        <taxon>Vitis</taxon>
    </lineage>
</organism>
<evidence type="ECO:0000313" key="3">
    <source>
        <dbReference type="EMBL" id="KAJ9685383.1"/>
    </source>
</evidence>
<evidence type="ECO:0000256" key="1">
    <source>
        <dbReference type="ARBA" id="ARBA00022821"/>
    </source>
</evidence>
<comment type="caution">
    <text evidence="3">The sequence shown here is derived from an EMBL/GenBank/DDBJ whole genome shotgun (WGS) entry which is preliminary data.</text>
</comment>
<dbReference type="PANTHER" id="PTHR36766:SF70">
    <property type="entry name" value="DISEASE RESISTANCE PROTEIN RGA4"/>
    <property type="match status" value="1"/>
</dbReference>
<keyword evidence="4" id="KW-1185">Reference proteome</keyword>
<dbReference type="SUPFAM" id="SSF52540">
    <property type="entry name" value="P-loop containing nucleoside triphosphate hydrolases"/>
    <property type="match status" value="1"/>
</dbReference>
<protein>
    <recommendedName>
        <fullName evidence="2">NB-ARC domain-containing protein</fullName>
    </recommendedName>
</protein>
<evidence type="ECO:0000313" key="4">
    <source>
        <dbReference type="Proteomes" id="UP001168098"/>
    </source>
</evidence>
<dbReference type="InterPro" id="IPR027417">
    <property type="entry name" value="P-loop_NTPase"/>
</dbReference>
<evidence type="ECO:0000259" key="2">
    <source>
        <dbReference type="Pfam" id="PF00931"/>
    </source>
</evidence>
<dbReference type="EMBL" id="JARBHA010000013">
    <property type="protein sequence ID" value="KAJ9685383.1"/>
    <property type="molecule type" value="Genomic_DNA"/>
</dbReference>
<name>A0AA38ZAE2_VITRO</name>
<dbReference type="GO" id="GO:0043531">
    <property type="term" value="F:ADP binding"/>
    <property type="evidence" value="ECO:0007669"/>
    <property type="project" value="InterPro"/>
</dbReference>
<keyword evidence="1" id="KW-0611">Plant defense</keyword>
<dbReference type="Gene3D" id="3.40.50.300">
    <property type="entry name" value="P-loop containing nucleotide triphosphate hydrolases"/>
    <property type="match status" value="1"/>
</dbReference>
<sequence length="109" mass="12130">MGGIEKTTLGRSVYNDEKVKHFHPKIRVCATSPQASGSDELDQLQVQLTQALVGKRFLLVLDDVWDKNFDHWKLLQAPFMVGDKGSRIIVTTSVSEIASMMAIVNTTLI</sequence>
<dbReference type="Proteomes" id="UP001168098">
    <property type="component" value="Unassembled WGS sequence"/>
</dbReference>
<reference evidence="3 4" key="1">
    <citation type="journal article" date="2023" name="BMC Biotechnol.">
        <title>Vitis rotundifolia cv Carlos genome sequencing.</title>
        <authorList>
            <person name="Huff M."/>
            <person name="Hulse-Kemp A."/>
            <person name="Scheffler B."/>
            <person name="Youngblood R."/>
            <person name="Simpson S."/>
            <person name="Babiker E."/>
            <person name="Staton M."/>
        </authorList>
    </citation>
    <scope>NUCLEOTIDE SEQUENCE [LARGE SCALE GENOMIC DNA]</scope>
    <source>
        <tissue evidence="3">Leaf</tissue>
    </source>
</reference>
<dbReference type="PANTHER" id="PTHR36766">
    <property type="entry name" value="PLANT BROAD-SPECTRUM MILDEW RESISTANCE PROTEIN RPW8"/>
    <property type="match status" value="1"/>
</dbReference>
<dbReference type="InterPro" id="IPR002182">
    <property type="entry name" value="NB-ARC"/>
</dbReference>
<accession>A0AA38ZAE2</accession>
<dbReference type="Pfam" id="PF00931">
    <property type="entry name" value="NB-ARC"/>
    <property type="match status" value="1"/>
</dbReference>